<name>F0IL64_STRSA</name>
<reference evidence="1 2" key="1">
    <citation type="submission" date="2011-02" db="EMBL/GenBank/DDBJ databases">
        <authorList>
            <person name="Muzny D."/>
            <person name="Qin X."/>
            <person name="Deng J."/>
            <person name="Jiang H."/>
            <person name="Liu Y."/>
            <person name="Qu J."/>
            <person name="Song X.-Z."/>
            <person name="Zhang L."/>
            <person name="Thornton R."/>
            <person name="Coyle M."/>
            <person name="Francisco L."/>
            <person name="Jackson L."/>
            <person name="Javaid M."/>
            <person name="Korchina V."/>
            <person name="Kovar C."/>
            <person name="Mata R."/>
            <person name="Mathew T."/>
            <person name="Ngo R."/>
            <person name="Nguyen L."/>
            <person name="Nguyen N."/>
            <person name="Okwuonu G."/>
            <person name="Ongeri F."/>
            <person name="Pham C."/>
            <person name="Simmons D."/>
            <person name="Wilczek-Boney K."/>
            <person name="Hale W."/>
            <person name="Jakkamsetti A."/>
            <person name="Pham P."/>
            <person name="Ruth R."/>
            <person name="San Lucas F."/>
            <person name="Warren J."/>
            <person name="Zhang J."/>
            <person name="Zhao Z."/>
            <person name="Zhou C."/>
            <person name="Zhu D."/>
            <person name="Lee S."/>
            <person name="Bess C."/>
            <person name="Blankenburg K."/>
            <person name="Forbes L."/>
            <person name="Fu Q."/>
            <person name="Gubbala S."/>
            <person name="Hirani K."/>
            <person name="Jayaseelan J.C."/>
            <person name="Lara F."/>
            <person name="Munidasa M."/>
            <person name="Palculict T."/>
            <person name="Patil S."/>
            <person name="Pu L.-L."/>
            <person name="Saada N."/>
            <person name="Tang L."/>
            <person name="Weissenberger G."/>
            <person name="Zhu Y."/>
            <person name="Hemphill L."/>
            <person name="Shang Y."/>
            <person name="Youmans B."/>
            <person name="Ayvaz T."/>
            <person name="Ross M."/>
            <person name="Santibanez J."/>
            <person name="Aqrawi P."/>
            <person name="Gross S."/>
            <person name="Joshi V."/>
            <person name="Fowler G."/>
            <person name="Nazareth L."/>
            <person name="Reid J."/>
            <person name="Worley K."/>
            <person name="Petrosino J."/>
            <person name="Highlander S."/>
            <person name="Gibbs R."/>
        </authorList>
    </citation>
    <scope>NUCLEOTIDE SEQUENCE [LARGE SCALE GENOMIC DNA]</scope>
    <source>
        <strain evidence="1 2">SK150</strain>
    </source>
</reference>
<comment type="caution">
    <text evidence="1">The sequence shown here is derived from an EMBL/GenBank/DDBJ whole genome shotgun (WGS) entry which is preliminary data.</text>
</comment>
<sequence>MRKRAEILSIQKAAATCHVDTFGNDFESLKNQLAFLPLQDI</sequence>
<protein>
    <submittedName>
        <fullName evidence="1">Uncharacterized protein</fullName>
    </submittedName>
</protein>
<dbReference type="Proteomes" id="UP000003530">
    <property type="component" value="Unassembled WGS sequence"/>
</dbReference>
<dbReference type="AlphaFoldDB" id="F0IL64"/>
<evidence type="ECO:0000313" key="1">
    <source>
        <dbReference type="EMBL" id="EGD36680.1"/>
    </source>
</evidence>
<dbReference type="PATRIC" id="fig|888811.3.peg.856"/>
<proteinExistence type="predicted"/>
<accession>F0IL64</accession>
<evidence type="ECO:0000313" key="2">
    <source>
        <dbReference type="Proteomes" id="UP000003530"/>
    </source>
</evidence>
<gene>
    <name evidence="1" type="ORF">HMPREF9383_0866</name>
</gene>
<dbReference type="HOGENOM" id="CLU_216493_0_0_9"/>
<dbReference type="EMBL" id="AEXY01000009">
    <property type="protein sequence ID" value="EGD36680.1"/>
    <property type="molecule type" value="Genomic_DNA"/>
</dbReference>
<organism evidence="1 2">
    <name type="scientific">Streptococcus sanguinis SK150</name>
    <dbReference type="NCBI Taxonomy" id="888811"/>
    <lineage>
        <taxon>Bacteria</taxon>
        <taxon>Bacillati</taxon>
        <taxon>Bacillota</taxon>
        <taxon>Bacilli</taxon>
        <taxon>Lactobacillales</taxon>
        <taxon>Streptococcaceae</taxon>
        <taxon>Streptococcus</taxon>
    </lineage>
</organism>